<reference evidence="2 3" key="1">
    <citation type="submission" date="2016-11" db="EMBL/GenBank/DDBJ databases">
        <title>Paenibacillus species isolates.</title>
        <authorList>
            <person name="Beno S.M."/>
        </authorList>
    </citation>
    <scope>NUCLEOTIDE SEQUENCE [LARGE SCALE GENOMIC DNA]</scope>
    <source>
        <strain evidence="2 3">FSL H7-0433</strain>
    </source>
</reference>
<keyword evidence="1" id="KW-1133">Transmembrane helix</keyword>
<gene>
    <name evidence="2" type="ORF">BSO21_34465</name>
</gene>
<evidence type="ECO:0000256" key="1">
    <source>
        <dbReference type="SAM" id="Phobius"/>
    </source>
</evidence>
<accession>A0ABX3GCI7</accession>
<keyword evidence="3" id="KW-1185">Reference proteome</keyword>
<evidence type="ECO:0000313" key="3">
    <source>
        <dbReference type="Proteomes" id="UP000187158"/>
    </source>
</evidence>
<protein>
    <submittedName>
        <fullName evidence="2">Uncharacterized protein</fullName>
    </submittedName>
</protein>
<feature type="transmembrane region" description="Helical" evidence="1">
    <location>
        <begin position="82"/>
        <end position="100"/>
    </location>
</feature>
<feature type="transmembrane region" description="Helical" evidence="1">
    <location>
        <begin position="153"/>
        <end position="171"/>
    </location>
</feature>
<feature type="transmembrane region" description="Helical" evidence="1">
    <location>
        <begin position="112"/>
        <end position="132"/>
    </location>
</feature>
<dbReference type="Proteomes" id="UP000187158">
    <property type="component" value="Unassembled WGS sequence"/>
</dbReference>
<name>A0ABX3GCI7_9BACL</name>
<proteinExistence type="predicted"/>
<keyword evidence="1" id="KW-0812">Transmembrane</keyword>
<dbReference type="EMBL" id="MPVP01000730">
    <property type="protein sequence ID" value="OMC91582.1"/>
    <property type="molecule type" value="Genomic_DNA"/>
</dbReference>
<feature type="transmembrane region" description="Helical" evidence="1">
    <location>
        <begin position="50"/>
        <end position="70"/>
    </location>
</feature>
<comment type="caution">
    <text evidence="2">The sequence shown here is derived from an EMBL/GenBank/DDBJ whole genome shotgun (WGS) entry which is preliminary data.</text>
</comment>
<evidence type="ECO:0000313" key="2">
    <source>
        <dbReference type="EMBL" id="OMC91582.1"/>
    </source>
</evidence>
<organism evidence="2 3">
    <name type="scientific">Paenibacillus odorifer</name>
    <dbReference type="NCBI Taxonomy" id="189426"/>
    <lineage>
        <taxon>Bacteria</taxon>
        <taxon>Bacillati</taxon>
        <taxon>Bacillota</taxon>
        <taxon>Bacilli</taxon>
        <taxon>Bacillales</taxon>
        <taxon>Paenibacillaceae</taxon>
        <taxon>Paenibacillus</taxon>
    </lineage>
</organism>
<sequence>MFFSILEGIGLVTLMLTIFRFKIKYYIWPSLSIVIFMSLASFILRNELSLSYVVPIINVVGFMFFVASIFKQSTVGSAIMSITGYFSYGIIQVLLAKAIYGNMQALESNIVNGYILQSVTFIACSALSYFLYGHGYGFAIDFFDKFRFKFENVFIMSVIVVSIILFAVIMYTINLTAMSILFLISLIFFLYYSFRKEVQAVRNGR</sequence>
<feature type="transmembrane region" description="Helical" evidence="1">
    <location>
        <begin position="25"/>
        <end position="44"/>
    </location>
</feature>
<feature type="transmembrane region" description="Helical" evidence="1">
    <location>
        <begin position="177"/>
        <end position="194"/>
    </location>
</feature>
<keyword evidence="1" id="KW-0472">Membrane</keyword>